<dbReference type="Gene3D" id="1.25.10.10">
    <property type="entry name" value="Leucine-rich Repeat Variant"/>
    <property type="match status" value="1"/>
</dbReference>
<proteinExistence type="evidence at transcript level"/>
<dbReference type="InterPro" id="IPR011989">
    <property type="entry name" value="ARM-like"/>
</dbReference>
<dbReference type="PROSITE" id="PS50011">
    <property type="entry name" value="PROTEIN_KINASE_DOM"/>
    <property type="match status" value="1"/>
</dbReference>
<gene>
    <name evidence="4" type="primary">Scyl3</name>
</gene>
<evidence type="ECO:0000256" key="1">
    <source>
        <dbReference type="ARBA" id="ARBA00038349"/>
    </source>
</evidence>
<feature type="compositionally biased region" description="Acidic residues" evidence="2">
    <location>
        <begin position="582"/>
        <end position="595"/>
    </location>
</feature>
<sequence>MLSAAWDWYYGSNEEFLLANCQFEKPFIVKSSKKSEVGRRVVRPGSFENGMNVNIFTTARPKKEQQTAGLEQCANNLKILRHPNILRFIGCASVESEIHLVTERAYPLGTVLNETDAHEICSGLHDIALALQFIHEKASVSHNNISLESIYVTKCGTWKLGDFDYACTFKEQTKENLKLVHAYSGVVPPEEKNLASTNISRKAELGHCRDVYCLGLLVERFSEQIRFSTHLSKEKLDEIINDMTRPDFENRPTVQELIAMNLFKSPYISIVHFLQSITLKNKTEKLEFFKSFLSNLNIHNIFAEVVGRRLAPLILTPIILAETSAMTHVVGPLLTPATRNKTEGILPDSVFATYVIPKIVELFKMKILHVRLALITHFSKYVHLFEKTVLTDMVLPELLHGLGDSNNQLVQASLHALADSVAVVGGDLIVGGGRQKLFALGIPKFDGRALNEKQALAYEAKFSQRKRPKPKAKNNTEAAPPLPATLLELALQRPRKEPKKLLVSEEEAMAKQKVFASSLTRESAHNLVSNGTVVSPTGVACNSNPSQKFKPTSTVSISKSKRPQEQKKKVPIAAEVETWASSDDEDAWPSFDDVETVTQDAAPPTGDPPSRKGSIKSEPKSPGKRKQGKLKLTNAKSRESVSTSSNNSPKHVTLGKEFEIVVKSPSIPVVPDKEADFFADMAPTIKPSAVSLALESMSRNGVEQGLDAVDERSVDSGQGSTVSAAFNIVDEVVNQDGWDDEVITWD</sequence>
<dbReference type="InterPro" id="IPR011009">
    <property type="entry name" value="Kinase-like_dom_sf"/>
</dbReference>
<feature type="compositionally biased region" description="Basic residues" evidence="2">
    <location>
        <begin position="463"/>
        <end position="472"/>
    </location>
</feature>
<dbReference type="SMART" id="SM00220">
    <property type="entry name" value="S_TKc"/>
    <property type="match status" value="1"/>
</dbReference>
<evidence type="ECO:0000256" key="2">
    <source>
        <dbReference type="SAM" id="MobiDB-lite"/>
    </source>
</evidence>
<dbReference type="GO" id="GO:0004672">
    <property type="term" value="F:protein kinase activity"/>
    <property type="evidence" value="ECO:0007669"/>
    <property type="project" value="InterPro"/>
</dbReference>
<feature type="compositionally biased region" description="Polar residues" evidence="2">
    <location>
        <begin position="539"/>
        <end position="558"/>
    </location>
</feature>
<dbReference type="GO" id="GO:0005524">
    <property type="term" value="F:ATP binding"/>
    <property type="evidence" value="ECO:0007669"/>
    <property type="project" value="InterPro"/>
</dbReference>
<dbReference type="Pfam" id="PF00069">
    <property type="entry name" value="Pkinase"/>
    <property type="match status" value="1"/>
</dbReference>
<dbReference type="SUPFAM" id="SSF56112">
    <property type="entry name" value="Protein kinase-like (PK-like)"/>
    <property type="match status" value="1"/>
</dbReference>
<dbReference type="AlphaFoldDB" id="A0A6F9DR31"/>
<dbReference type="Gene3D" id="3.30.200.20">
    <property type="entry name" value="Phosphorylase Kinase, domain 1"/>
    <property type="match status" value="1"/>
</dbReference>
<dbReference type="PANTHER" id="PTHR12984">
    <property type="entry name" value="SCY1-RELATED S/T PROTEIN KINASE-LIKE"/>
    <property type="match status" value="1"/>
</dbReference>
<comment type="similarity">
    <text evidence="1">Belongs to the protein kinase superfamily.</text>
</comment>
<dbReference type="EMBL" id="LR790045">
    <property type="protein sequence ID" value="CAB3265907.1"/>
    <property type="molecule type" value="mRNA"/>
</dbReference>
<name>A0A6F9DR31_9ASCI</name>
<accession>A0A6F9DR31</accession>
<reference evidence="4" key="1">
    <citation type="submission" date="2020-04" db="EMBL/GenBank/DDBJ databases">
        <authorList>
            <person name="Neveu A P."/>
        </authorList>
    </citation>
    <scope>NUCLEOTIDE SEQUENCE</scope>
    <source>
        <tissue evidence="4">Whole embryo</tissue>
    </source>
</reference>
<feature type="region of interest" description="Disordered" evidence="2">
    <location>
        <begin position="461"/>
        <end position="483"/>
    </location>
</feature>
<dbReference type="InterPro" id="IPR051177">
    <property type="entry name" value="CIK-Related_Protein"/>
</dbReference>
<feature type="domain" description="Protein kinase" evidence="3">
    <location>
        <begin position="1"/>
        <end position="268"/>
    </location>
</feature>
<organism evidence="4">
    <name type="scientific">Phallusia mammillata</name>
    <dbReference type="NCBI Taxonomy" id="59560"/>
    <lineage>
        <taxon>Eukaryota</taxon>
        <taxon>Metazoa</taxon>
        <taxon>Chordata</taxon>
        <taxon>Tunicata</taxon>
        <taxon>Ascidiacea</taxon>
        <taxon>Phlebobranchia</taxon>
        <taxon>Ascidiidae</taxon>
        <taxon>Phallusia</taxon>
    </lineage>
</organism>
<protein>
    <submittedName>
        <fullName evidence="4">Protein-associating with the carboxyl-terminal domain of ezrin</fullName>
    </submittedName>
</protein>
<dbReference type="PANTHER" id="PTHR12984:SF15">
    <property type="entry name" value="PROTEIN-ASSOCIATING WITH THE CARBOXYL-TERMINAL DOMAIN OF EZRIN"/>
    <property type="match status" value="1"/>
</dbReference>
<evidence type="ECO:0000313" key="4">
    <source>
        <dbReference type="EMBL" id="CAB3265907.1"/>
    </source>
</evidence>
<evidence type="ECO:0000259" key="3">
    <source>
        <dbReference type="PROSITE" id="PS50011"/>
    </source>
</evidence>
<feature type="region of interest" description="Disordered" evidence="2">
    <location>
        <begin position="539"/>
        <end position="652"/>
    </location>
</feature>
<dbReference type="Gene3D" id="1.10.510.10">
    <property type="entry name" value="Transferase(Phosphotransferase) domain 1"/>
    <property type="match status" value="1"/>
</dbReference>
<dbReference type="InterPro" id="IPR000719">
    <property type="entry name" value="Prot_kinase_dom"/>
</dbReference>